<dbReference type="InterPro" id="IPR011989">
    <property type="entry name" value="ARM-like"/>
</dbReference>
<dbReference type="GO" id="GO:0035556">
    <property type="term" value="P:intracellular signal transduction"/>
    <property type="evidence" value="ECO:0007669"/>
    <property type="project" value="InterPro"/>
</dbReference>
<dbReference type="GO" id="GO:0009190">
    <property type="term" value="P:cyclic nucleotide biosynthetic process"/>
    <property type="evidence" value="ECO:0007669"/>
    <property type="project" value="InterPro"/>
</dbReference>
<dbReference type="InterPro" id="IPR001054">
    <property type="entry name" value="A/G_cyclase"/>
</dbReference>
<evidence type="ECO:0000259" key="3">
    <source>
        <dbReference type="PROSITE" id="PS50885"/>
    </source>
</evidence>
<protein>
    <recommendedName>
        <fullName evidence="6">Guanylate cyclase</fullName>
    </recommendedName>
</protein>
<dbReference type="Gene3D" id="6.10.340.10">
    <property type="match status" value="1"/>
</dbReference>
<comment type="caution">
    <text evidence="4">The sequence shown here is derived from an EMBL/GenBank/DDBJ whole genome shotgun (WGS) entry which is preliminary data.</text>
</comment>
<dbReference type="AlphaFoldDB" id="A0A1F7WGB4"/>
<name>A0A1F7WGB4_9BACT</name>
<keyword evidence="1" id="KW-1133">Transmembrane helix</keyword>
<dbReference type="InterPro" id="IPR016024">
    <property type="entry name" value="ARM-type_fold"/>
</dbReference>
<dbReference type="Pfam" id="PF00672">
    <property type="entry name" value="HAMP"/>
    <property type="match status" value="1"/>
</dbReference>
<dbReference type="PROSITE" id="PS50885">
    <property type="entry name" value="HAMP"/>
    <property type="match status" value="1"/>
</dbReference>
<dbReference type="PANTHER" id="PTHR43081">
    <property type="entry name" value="ADENYLATE CYCLASE, TERMINAL-DIFFERENTIATION SPECIFIC-RELATED"/>
    <property type="match status" value="1"/>
</dbReference>
<dbReference type="InterPro" id="IPR050697">
    <property type="entry name" value="Adenylyl/Guanylyl_Cyclase_3/4"/>
</dbReference>
<dbReference type="Pfam" id="PF00211">
    <property type="entry name" value="Guanylate_cyc"/>
    <property type="match status" value="1"/>
</dbReference>
<evidence type="ECO:0000313" key="5">
    <source>
        <dbReference type="Proteomes" id="UP000178735"/>
    </source>
</evidence>
<evidence type="ECO:0000313" key="4">
    <source>
        <dbReference type="EMBL" id="OGM01830.1"/>
    </source>
</evidence>
<dbReference type="Proteomes" id="UP000178735">
    <property type="component" value="Unassembled WGS sequence"/>
</dbReference>
<dbReference type="CDD" id="cd06225">
    <property type="entry name" value="HAMP"/>
    <property type="match status" value="1"/>
</dbReference>
<feature type="domain" description="Guanylate cyclase" evidence="2">
    <location>
        <begin position="275"/>
        <end position="407"/>
    </location>
</feature>
<gene>
    <name evidence="4" type="ORF">A2008_05940</name>
</gene>
<dbReference type="STRING" id="1817813.A2008_05940"/>
<reference evidence="4 5" key="1">
    <citation type="journal article" date="2016" name="Nat. Commun.">
        <title>Thousands of microbial genomes shed light on interconnected biogeochemical processes in an aquifer system.</title>
        <authorList>
            <person name="Anantharaman K."/>
            <person name="Brown C.T."/>
            <person name="Hug L.A."/>
            <person name="Sharon I."/>
            <person name="Castelle C.J."/>
            <person name="Probst A.J."/>
            <person name="Thomas B.C."/>
            <person name="Singh A."/>
            <person name="Wilkins M.J."/>
            <person name="Karaoz U."/>
            <person name="Brodie E.L."/>
            <person name="Williams K.H."/>
            <person name="Hubbard S.S."/>
            <person name="Banfield J.F."/>
        </authorList>
    </citation>
    <scope>NUCLEOTIDE SEQUENCE [LARGE SCALE GENOMIC DNA]</scope>
</reference>
<dbReference type="PROSITE" id="PS50125">
    <property type="entry name" value="GUANYLATE_CYCLASE_2"/>
    <property type="match status" value="1"/>
</dbReference>
<dbReference type="SUPFAM" id="SSF55073">
    <property type="entry name" value="Nucleotide cyclase"/>
    <property type="match status" value="1"/>
</dbReference>
<evidence type="ECO:0000259" key="2">
    <source>
        <dbReference type="PROSITE" id="PS50125"/>
    </source>
</evidence>
<keyword evidence="1" id="KW-0812">Transmembrane</keyword>
<dbReference type="InterPro" id="IPR029787">
    <property type="entry name" value="Nucleotide_cyclase"/>
</dbReference>
<dbReference type="InterPro" id="IPR003660">
    <property type="entry name" value="HAMP_dom"/>
</dbReference>
<proteinExistence type="predicted"/>
<keyword evidence="1" id="KW-0472">Membrane</keyword>
<evidence type="ECO:0000256" key="1">
    <source>
        <dbReference type="SAM" id="Phobius"/>
    </source>
</evidence>
<dbReference type="Pfam" id="PF13646">
    <property type="entry name" value="HEAT_2"/>
    <property type="match status" value="2"/>
</dbReference>
<feature type="domain" description="HAMP" evidence="3">
    <location>
        <begin position="193"/>
        <end position="245"/>
    </location>
</feature>
<dbReference type="GO" id="GO:0016020">
    <property type="term" value="C:membrane"/>
    <property type="evidence" value="ECO:0007669"/>
    <property type="project" value="InterPro"/>
</dbReference>
<dbReference type="Gene3D" id="1.25.10.10">
    <property type="entry name" value="Leucine-rich Repeat Variant"/>
    <property type="match status" value="3"/>
</dbReference>
<dbReference type="GO" id="GO:0004016">
    <property type="term" value="F:adenylate cyclase activity"/>
    <property type="evidence" value="ECO:0007669"/>
    <property type="project" value="UniProtKB-ARBA"/>
</dbReference>
<accession>A0A1F7WGB4</accession>
<dbReference type="CDD" id="cd07302">
    <property type="entry name" value="CHD"/>
    <property type="match status" value="1"/>
</dbReference>
<dbReference type="Gene3D" id="3.30.70.1230">
    <property type="entry name" value="Nucleotide cyclase"/>
    <property type="match status" value="1"/>
</dbReference>
<dbReference type="SUPFAM" id="SSF48371">
    <property type="entry name" value="ARM repeat"/>
    <property type="match status" value="1"/>
</dbReference>
<evidence type="ECO:0008006" key="6">
    <source>
        <dbReference type="Google" id="ProtNLM"/>
    </source>
</evidence>
<sequence>MVKFPLRLKFILWIAFLVSFIIITASSVSFHHITRVLTEGLEMPGVNMAASLATMLPDAFKNKSGEELSGLAGHIVKSSANIIEISVFDTGWKYIAHARKDGSASLIGRTLPKDERAKYMGARTASRIHGENERDFAEFGSPIKDSDARFGFISVKYSTVRFNGEISTAINFIIWLSLISLVAGIVLSVIMANFITRKLKELITRVELVARGDYSRQDDICSHDEIGLLSSRINEMTQGLLEKSRIMRFVPETLNSLVKNDSDFFRESGVERKVTVLFTDIRNFTGLSESNPPDEMLKMLNGYLETMTAVIKRNGGVVDKFIGDAVMAVFYPDENSDDEIRAVTCAIQMTEELWHFNHARENGGRFKIQIGVGINTGKVIAGMIGSSSGRLDYTVIGDTVNLASRLEGLSRDGKYTKIVVSETTFDAVKNIFDAELMAPMPVKGKKDPVSMYEIIGLKDIDKLIAGLASSDEKQRYNAVSMIGLTGRPELIKNILPMMNDGSHLVKMAAVSALKNLMLTDFELVKLLFGVLETETNAHVISNFVLEIGAIGEDEDRKKLLKYIDHDDARVRANAIESIGFIKDRSFIITVLERKLTDPNNRNRANAAIRLYQLGELGGLKTLIEMCRDGSNYLMRASGAYGLGEITSKEQARVIAEKLDDINRLFLPERLDMLENARLTLETLLGDPEVIVRTNSARALGRMGNPLAITALVNKIKTLTSKDDLYQPALDALKELTSPNVFKQLERRFVDGIE</sequence>
<dbReference type="SUPFAM" id="SSF158472">
    <property type="entry name" value="HAMP domain-like"/>
    <property type="match status" value="1"/>
</dbReference>
<feature type="transmembrane region" description="Helical" evidence="1">
    <location>
        <begin position="172"/>
        <end position="195"/>
    </location>
</feature>
<dbReference type="PANTHER" id="PTHR43081:SF1">
    <property type="entry name" value="ADENYLATE CYCLASE, TERMINAL-DIFFERENTIATION SPECIFIC"/>
    <property type="match status" value="1"/>
</dbReference>
<dbReference type="SMART" id="SM00304">
    <property type="entry name" value="HAMP"/>
    <property type="match status" value="1"/>
</dbReference>
<dbReference type="EMBL" id="MGFH01000223">
    <property type="protein sequence ID" value="OGM01830.1"/>
    <property type="molecule type" value="Genomic_DNA"/>
</dbReference>
<dbReference type="SMART" id="SM00044">
    <property type="entry name" value="CYCc"/>
    <property type="match status" value="1"/>
</dbReference>
<organism evidence="4 5">
    <name type="scientific">Candidatus Wallbacteria bacterium GWC2_49_35</name>
    <dbReference type="NCBI Taxonomy" id="1817813"/>
    <lineage>
        <taxon>Bacteria</taxon>
        <taxon>Candidatus Walliibacteriota</taxon>
    </lineage>
</organism>